<evidence type="ECO:0000256" key="5">
    <source>
        <dbReference type="ARBA" id="ARBA00023125"/>
    </source>
</evidence>
<sequence>MNFEVLGNNGDYRGTRHPYKISFMWTTYMKTSEQIPNLSRFNLSPFSRYFISGIPWFYVGCKGCCGKATPYFNPVTEEIEANKYACDSCEKDETITSIRYKLQVKVADHTGSTSFLLFDREVIQLIHKSAYELLEQQVQFNRDDEIPQELLDLEGKKIVWVIRVKGTVKKPPNPG</sequence>
<keyword evidence="8" id="KW-1185">Reference proteome</keyword>
<keyword evidence="5" id="KW-0238">DNA-binding</keyword>
<dbReference type="PANTHER" id="PTHR47165">
    <property type="entry name" value="OS03G0429900 PROTEIN"/>
    <property type="match status" value="1"/>
</dbReference>
<dbReference type="PANTHER" id="PTHR47165:SF4">
    <property type="entry name" value="OS03G0429900 PROTEIN"/>
    <property type="match status" value="1"/>
</dbReference>
<dbReference type="SUPFAM" id="SSF50249">
    <property type="entry name" value="Nucleic acid-binding proteins"/>
    <property type="match status" value="1"/>
</dbReference>
<dbReference type="Gramene" id="CDY36257">
    <property type="protein sequence ID" value="CDY36257"/>
    <property type="gene ID" value="GSBRNA2T00060219001"/>
</dbReference>
<evidence type="ECO:0000313" key="7">
    <source>
        <dbReference type="EMBL" id="CDY36257.1"/>
    </source>
</evidence>
<evidence type="ECO:0000259" key="6">
    <source>
        <dbReference type="Pfam" id="PF08646"/>
    </source>
</evidence>
<dbReference type="Proteomes" id="UP000028999">
    <property type="component" value="Unassembled WGS sequence"/>
</dbReference>
<comment type="similarity">
    <text evidence="1">Belongs to the replication factor A protein 1 family.</text>
</comment>
<reference evidence="7 8" key="1">
    <citation type="journal article" date="2014" name="Science">
        <title>Plant genetics. Early allopolyploid evolution in the post-Neolithic Brassica napus oilseed genome.</title>
        <authorList>
            <person name="Chalhoub B."/>
            <person name="Denoeud F."/>
            <person name="Liu S."/>
            <person name="Parkin I.A."/>
            <person name="Tang H."/>
            <person name="Wang X."/>
            <person name="Chiquet J."/>
            <person name="Belcram H."/>
            <person name="Tong C."/>
            <person name="Samans B."/>
            <person name="Correa M."/>
            <person name="Da Silva C."/>
            <person name="Just J."/>
            <person name="Falentin C."/>
            <person name="Koh C.S."/>
            <person name="Le Clainche I."/>
            <person name="Bernard M."/>
            <person name="Bento P."/>
            <person name="Noel B."/>
            <person name="Labadie K."/>
            <person name="Alberti A."/>
            <person name="Charles M."/>
            <person name="Arnaud D."/>
            <person name="Guo H."/>
            <person name="Daviaud C."/>
            <person name="Alamery S."/>
            <person name="Jabbari K."/>
            <person name="Zhao M."/>
            <person name="Edger P.P."/>
            <person name="Chelaifa H."/>
            <person name="Tack D."/>
            <person name="Lassalle G."/>
            <person name="Mestiri I."/>
            <person name="Schnel N."/>
            <person name="Le Paslier M.C."/>
            <person name="Fan G."/>
            <person name="Renault V."/>
            <person name="Bayer P.E."/>
            <person name="Golicz A.A."/>
            <person name="Manoli S."/>
            <person name="Lee T.H."/>
            <person name="Thi V.H."/>
            <person name="Chalabi S."/>
            <person name="Hu Q."/>
            <person name="Fan C."/>
            <person name="Tollenaere R."/>
            <person name="Lu Y."/>
            <person name="Battail C."/>
            <person name="Shen J."/>
            <person name="Sidebottom C.H."/>
            <person name="Wang X."/>
            <person name="Canaguier A."/>
            <person name="Chauveau A."/>
            <person name="Berard A."/>
            <person name="Deniot G."/>
            <person name="Guan M."/>
            <person name="Liu Z."/>
            <person name="Sun F."/>
            <person name="Lim Y.P."/>
            <person name="Lyons E."/>
            <person name="Town C.D."/>
            <person name="Bancroft I."/>
            <person name="Wang X."/>
            <person name="Meng J."/>
            <person name="Ma J."/>
            <person name="Pires J.C."/>
            <person name="King G.J."/>
            <person name="Brunel D."/>
            <person name="Delourme R."/>
            <person name="Renard M."/>
            <person name="Aury J.M."/>
            <person name="Adams K.L."/>
            <person name="Batley J."/>
            <person name="Snowdon R.J."/>
            <person name="Tost J."/>
            <person name="Edwards D."/>
            <person name="Zhou Y."/>
            <person name="Hua W."/>
            <person name="Sharpe A.G."/>
            <person name="Paterson A.H."/>
            <person name="Guan C."/>
            <person name="Wincker P."/>
        </authorList>
    </citation>
    <scope>NUCLEOTIDE SEQUENCE [LARGE SCALE GENOMIC DNA]</scope>
    <source>
        <strain evidence="8">cv. Darmor-bzh</strain>
    </source>
</reference>
<evidence type="ECO:0000256" key="1">
    <source>
        <dbReference type="ARBA" id="ARBA00005690"/>
    </source>
</evidence>
<evidence type="ECO:0000256" key="2">
    <source>
        <dbReference type="ARBA" id="ARBA00022723"/>
    </source>
</evidence>
<dbReference type="CDD" id="cd04476">
    <property type="entry name" value="RPA1_DBD_C"/>
    <property type="match status" value="1"/>
</dbReference>
<dbReference type="InterPro" id="IPR047192">
    <property type="entry name" value="Euk_RPA1_DBD_C"/>
</dbReference>
<organism evidence="7 8">
    <name type="scientific">Brassica napus</name>
    <name type="common">Rape</name>
    <dbReference type="NCBI Taxonomy" id="3708"/>
    <lineage>
        <taxon>Eukaryota</taxon>
        <taxon>Viridiplantae</taxon>
        <taxon>Streptophyta</taxon>
        <taxon>Embryophyta</taxon>
        <taxon>Tracheophyta</taxon>
        <taxon>Spermatophyta</taxon>
        <taxon>Magnoliopsida</taxon>
        <taxon>eudicotyledons</taxon>
        <taxon>Gunneridae</taxon>
        <taxon>Pentapetalae</taxon>
        <taxon>rosids</taxon>
        <taxon>malvids</taxon>
        <taxon>Brassicales</taxon>
        <taxon>Brassicaceae</taxon>
        <taxon>Brassiceae</taxon>
        <taxon>Brassica</taxon>
    </lineage>
</organism>
<accession>A0A078HEP1</accession>
<dbReference type="Pfam" id="PF08646">
    <property type="entry name" value="Rep_fac-A_C"/>
    <property type="match status" value="1"/>
</dbReference>
<dbReference type="GO" id="GO:0003677">
    <property type="term" value="F:DNA binding"/>
    <property type="evidence" value="ECO:0007669"/>
    <property type="project" value="UniProtKB-KW"/>
</dbReference>
<evidence type="ECO:0000313" key="8">
    <source>
        <dbReference type="Proteomes" id="UP000028999"/>
    </source>
</evidence>
<dbReference type="PaxDb" id="3708-A0A078HEP1"/>
<dbReference type="EMBL" id="LK032371">
    <property type="protein sequence ID" value="CDY36257.1"/>
    <property type="molecule type" value="Genomic_DNA"/>
</dbReference>
<dbReference type="AlphaFoldDB" id="A0A078HEP1"/>
<dbReference type="InterPro" id="IPR013955">
    <property type="entry name" value="Rep_factor-A_C"/>
</dbReference>
<evidence type="ECO:0000256" key="3">
    <source>
        <dbReference type="ARBA" id="ARBA00022771"/>
    </source>
</evidence>
<keyword evidence="4" id="KW-0862">Zinc</keyword>
<gene>
    <name evidence="7" type="primary">BnaC07g21110D</name>
    <name evidence="7" type="ORF">GSBRNA2T00060219001</name>
</gene>
<dbReference type="Gene3D" id="2.40.50.140">
    <property type="entry name" value="Nucleic acid-binding proteins"/>
    <property type="match status" value="1"/>
</dbReference>
<evidence type="ECO:0000256" key="4">
    <source>
        <dbReference type="ARBA" id="ARBA00022833"/>
    </source>
</evidence>
<dbReference type="GO" id="GO:0008270">
    <property type="term" value="F:zinc ion binding"/>
    <property type="evidence" value="ECO:0007669"/>
    <property type="project" value="UniProtKB-KW"/>
</dbReference>
<dbReference type="STRING" id="3708.A0A078HEP1"/>
<proteinExistence type="inferred from homology"/>
<protein>
    <submittedName>
        <fullName evidence="7">BnaC07g21110D protein</fullName>
    </submittedName>
</protein>
<feature type="domain" description="Replication factor A C-terminal" evidence="6">
    <location>
        <begin position="57"/>
        <end position="166"/>
    </location>
</feature>
<keyword evidence="2" id="KW-0479">Metal-binding</keyword>
<keyword evidence="3" id="KW-0863">Zinc-finger</keyword>
<dbReference type="InterPro" id="IPR012340">
    <property type="entry name" value="NA-bd_OB-fold"/>
</dbReference>
<name>A0A078HEP1_BRANA</name>